<dbReference type="RefSeq" id="XP_014678759.1">
    <property type="nucleotide sequence ID" value="XM_014823273.1"/>
</dbReference>
<feature type="compositionally biased region" description="Low complexity" evidence="1">
    <location>
        <begin position="273"/>
        <end position="292"/>
    </location>
</feature>
<dbReference type="GeneID" id="106818577"/>
<feature type="compositionally biased region" description="Pro residues" evidence="1">
    <location>
        <begin position="68"/>
        <end position="78"/>
    </location>
</feature>
<reference evidence="3" key="1">
    <citation type="submission" date="2025-08" db="UniProtKB">
        <authorList>
            <consortium name="RefSeq"/>
        </authorList>
    </citation>
    <scope>IDENTIFICATION</scope>
</reference>
<feature type="region of interest" description="Disordered" evidence="1">
    <location>
        <begin position="61"/>
        <end position="87"/>
    </location>
</feature>
<feature type="compositionally biased region" description="Polar residues" evidence="1">
    <location>
        <begin position="317"/>
        <end position="326"/>
    </location>
</feature>
<evidence type="ECO:0000313" key="2">
    <source>
        <dbReference type="Proteomes" id="UP000695022"/>
    </source>
</evidence>
<feature type="region of interest" description="Disordered" evidence="1">
    <location>
        <begin position="207"/>
        <end position="358"/>
    </location>
</feature>
<sequence>MVVQKVKHELNANIGAEYYKISYKVEVAQSWPCWTWKLDEPPTYAEVILEDLRMHQTYRSDDIMSHQGPPPKPAPAPKPSGLATKHPVNLLDDDLPVGDLLTYEFGPTLPPPLLPLPPSGALPSSRDPFDVAPVTSGPSRPLPTLPSHTAYAGAPSVTATAYAGAPSVTARQKPTLPQKPVGHAAAQQVAPPVPAARHNCWVSFDGQEQPPVLPRRQSLSQDRLSAASATVAPPRSVTHGSLEQLAAPTAAVRKTSLTEGRKKVAPRPPPPTTKQKPTVLRPTKPRTTGKPPAARGSLSAKSSSVKTNAPPPRPPSTYLSSQSFNRRGSTRSAGTASSSSSSFNPPHGVQPHTAGRSKQNTALDWGTQTTSASNLPPRPGPGHPLYHYTVTGPHGIIVVIC</sequence>
<protein>
    <submittedName>
        <fullName evidence="3">Vegetative cell wall protein gp1-like</fullName>
    </submittedName>
</protein>
<dbReference type="Proteomes" id="UP000695022">
    <property type="component" value="Unplaced"/>
</dbReference>
<feature type="region of interest" description="Disordered" evidence="1">
    <location>
        <begin position="169"/>
        <end position="190"/>
    </location>
</feature>
<feature type="non-terminal residue" evidence="3">
    <location>
        <position position="401"/>
    </location>
</feature>
<keyword evidence="2" id="KW-1185">Reference proteome</keyword>
<feature type="region of interest" description="Disordered" evidence="1">
    <location>
        <begin position="114"/>
        <end position="147"/>
    </location>
</feature>
<accession>A0ABM1F2T8</accession>
<name>A0ABM1F2T8_PRICU</name>
<evidence type="ECO:0000313" key="3">
    <source>
        <dbReference type="RefSeq" id="XP_014678759.1"/>
    </source>
</evidence>
<organism evidence="2 3">
    <name type="scientific">Priapulus caudatus</name>
    <name type="common">Priapulid worm</name>
    <dbReference type="NCBI Taxonomy" id="37621"/>
    <lineage>
        <taxon>Eukaryota</taxon>
        <taxon>Metazoa</taxon>
        <taxon>Ecdysozoa</taxon>
        <taxon>Scalidophora</taxon>
        <taxon>Priapulida</taxon>
        <taxon>Priapulimorpha</taxon>
        <taxon>Priapulimorphida</taxon>
        <taxon>Priapulidae</taxon>
        <taxon>Priapulus</taxon>
    </lineage>
</organism>
<feature type="compositionally biased region" description="Low complexity" evidence="1">
    <location>
        <begin position="330"/>
        <end position="342"/>
    </location>
</feature>
<proteinExistence type="predicted"/>
<evidence type="ECO:0000256" key="1">
    <source>
        <dbReference type="SAM" id="MobiDB-lite"/>
    </source>
</evidence>
<gene>
    <name evidence="3" type="primary">LOC106818577</name>
</gene>